<dbReference type="GO" id="GO:0050982">
    <property type="term" value="P:detection of mechanical stimulus"/>
    <property type="evidence" value="ECO:0007669"/>
    <property type="project" value="TreeGrafter"/>
</dbReference>
<proteinExistence type="inferred from homology"/>
<comment type="subcellular location">
    <subcellularLocation>
        <location evidence="1">Membrane</location>
        <topology evidence="1">Multi-pass membrane protein</topology>
    </subcellularLocation>
</comment>
<dbReference type="PANTHER" id="PTHR10877">
    <property type="entry name" value="POLYCYSTIN FAMILY MEMBER"/>
    <property type="match status" value="1"/>
</dbReference>
<dbReference type="PANTHER" id="PTHR10877:SF194">
    <property type="entry name" value="LOCATION OF VULVA DEFECTIVE 1"/>
    <property type="match status" value="1"/>
</dbReference>
<dbReference type="GO" id="GO:0005509">
    <property type="term" value="F:calcium ion binding"/>
    <property type="evidence" value="ECO:0007669"/>
    <property type="project" value="InterPro"/>
</dbReference>
<keyword evidence="3 9" id="KW-0812">Transmembrane</keyword>
<evidence type="ECO:0000256" key="9">
    <source>
        <dbReference type="SAM" id="Phobius"/>
    </source>
</evidence>
<accession>A0AAD9K0T7</accession>
<feature type="domain" description="Polycystin" evidence="11">
    <location>
        <begin position="697"/>
        <end position="897"/>
    </location>
</feature>
<evidence type="ECO:0000256" key="3">
    <source>
        <dbReference type="ARBA" id="ARBA00022692"/>
    </source>
</evidence>
<evidence type="ECO:0000259" key="10">
    <source>
        <dbReference type="Pfam" id="PF08016"/>
    </source>
</evidence>
<dbReference type="EMBL" id="JAODUP010000091">
    <property type="protein sequence ID" value="KAK2162796.1"/>
    <property type="molecule type" value="Genomic_DNA"/>
</dbReference>
<dbReference type="Pfam" id="PF20519">
    <property type="entry name" value="Polycystin_dom"/>
    <property type="match status" value="1"/>
</dbReference>
<evidence type="ECO:0000259" key="11">
    <source>
        <dbReference type="Pfam" id="PF20519"/>
    </source>
</evidence>
<feature type="disulfide bond" evidence="7">
    <location>
        <begin position="753"/>
        <end position="766"/>
    </location>
</feature>
<organism evidence="12 13">
    <name type="scientific">Paralvinella palmiformis</name>
    <dbReference type="NCBI Taxonomy" id="53620"/>
    <lineage>
        <taxon>Eukaryota</taxon>
        <taxon>Metazoa</taxon>
        <taxon>Spiralia</taxon>
        <taxon>Lophotrochozoa</taxon>
        <taxon>Annelida</taxon>
        <taxon>Polychaeta</taxon>
        <taxon>Sedentaria</taxon>
        <taxon>Canalipalpata</taxon>
        <taxon>Terebellida</taxon>
        <taxon>Terebelliformia</taxon>
        <taxon>Alvinellidae</taxon>
        <taxon>Paralvinella</taxon>
    </lineage>
</organism>
<evidence type="ECO:0000256" key="7">
    <source>
        <dbReference type="PIRSR" id="PIRSR603915-2"/>
    </source>
</evidence>
<feature type="transmembrane region" description="Helical" evidence="9">
    <location>
        <begin position="943"/>
        <end position="961"/>
    </location>
</feature>
<keyword evidence="5 9" id="KW-0472">Membrane</keyword>
<keyword evidence="13" id="KW-1185">Reference proteome</keyword>
<dbReference type="Proteomes" id="UP001208570">
    <property type="component" value="Unassembled WGS sequence"/>
</dbReference>
<evidence type="ECO:0000256" key="2">
    <source>
        <dbReference type="ARBA" id="ARBA00007200"/>
    </source>
</evidence>
<feature type="transmembrane region" description="Helical" evidence="9">
    <location>
        <begin position="566"/>
        <end position="583"/>
    </location>
</feature>
<feature type="transmembrane region" description="Helical" evidence="9">
    <location>
        <begin position="1098"/>
        <end position="1121"/>
    </location>
</feature>
<reference evidence="12" key="1">
    <citation type="journal article" date="2023" name="Mol. Biol. Evol.">
        <title>Third-Generation Sequencing Reveals the Adaptive Role of the Epigenome in Three Deep-Sea Polychaetes.</title>
        <authorList>
            <person name="Perez M."/>
            <person name="Aroh O."/>
            <person name="Sun Y."/>
            <person name="Lan Y."/>
            <person name="Juniper S.K."/>
            <person name="Young C.R."/>
            <person name="Angers B."/>
            <person name="Qian P.Y."/>
        </authorList>
    </citation>
    <scope>NUCLEOTIDE SEQUENCE</scope>
    <source>
        <strain evidence="12">P08H-3</strain>
    </source>
</reference>
<evidence type="ECO:0008006" key="14">
    <source>
        <dbReference type="Google" id="ProtNLM"/>
    </source>
</evidence>
<keyword evidence="4 9" id="KW-1133">Transmembrane helix</keyword>
<comment type="similarity">
    <text evidence="2">Belongs to the polycystin family.</text>
</comment>
<dbReference type="InterPro" id="IPR013122">
    <property type="entry name" value="PKD1_2_channel"/>
</dbReference>
<evidence type="ECO:0000256" key="1">
    <source>
        <dbReference type="ARBA" id="ARBA00004141"/>
    </source>
</evidence>
<evidence type="ECO:0000256" key="4">
    <source>
        <dbReference type="ARBA" id="ARBA00022989"/>
    </source>
</evidence>
<feature type="domain" description="Polycystin cation channel PKD1/PKD2" evidence="10">
    <location>
        <begin position="905"/>
        <end position="1123"/>
    </location>
</feature>
<feature type="transmembrane region" description="Helical" evidence="9">
    <location>
        <begin position="993"/>
        <end position="1013"/>
    </location>
</feature>
<evidence type="ECO:0000256" key="5">
    <source>
        <dbReference type="ARBA" id="ARBA00023136"/>
    </source>
</evidence>
<evidence type="ECO:0000256" key="8">
    <source>
        <dbReference type="SAM" id="MobiDB-lite"/>
    </source>
</evidence>
<dbReference type="GO" id="GO:0005262">
    <property type="term" value="F:calcium channel activity"/>
    <property type="evidence" value="ECO:0007669"/>
    <property type="project" value="TreeGrafter"/>
</dbReference>
<evidence type="ECO:0000256" key="6">
    <source>
        <dbReference type="ARBA" id="ARBA00023180"/>
    </source>
</evidence>
<feature type="transmembrane region" description="Helical" evidence="9">
    <location>
        <begin position="389"/>
        <end position="410"/>
    </location>
</feature>
<dbReference type="AlphaFoldDB" id="A0AAD9K0T7"/>
<protein>
    <recommendedName>
        <fullName evidence="14">Polycystic kidney disease protein 1-like 2</fullName>
    </recommendedName>
</protein>
<evidence type="ECO:0000313" key="13">
    <source>
        <dbReference type="Proteomes" id="UP001208570"/>
    </source>
</evidence>
<feature type="region of interest" description="Disordered" evidence="8">
    <location>
        <begin position="420"/>
        <end position="518"/>
    </location>
</feature>
<dbReference type="PRINTS" id="PR01433">
    <property type="entry name" value="POLYCYSTIN2"/>
</dbReference>
<feature type="transmembrane region" description="Helical" evidence="9">
    <location>
        <begin position="530"/>
        <end position="554"/>
    </location>
</feature>
<name>A0AAD9K0T7_9ANNE</name>
<gene>
    <name evidence="12" type="ORF">LSH36_91g03021</name>
</gene>
<feature type="compositionally biased region" description="Basic and acidic residues" evidence="8">
    <location>
        <begin position="462"/>
        <end position="473"/>
    </location>
</feature>
<feature type="transmembrane region" description="Helical" evidence="9">
    <location>
        <begin position="905"/>
        <end position="923"/>
    </location>
</feature>
<dbReference type="InterPro" id="IPR051223">
    <property type="entry name" value="Polycystin"/>
</dbReference>
<dbReference type="InterPro" id="IPR046791">
    <property type="entry name" value="Polycystin_dom"/>
</dbReference>
<feature type="non-terminal residue" evidence="12">
    <location>
        <position position="1236"/>
    </location>
</feature>
<evidence type="ECO:0000313" key="12">
    <source>
        <dbReference type="EMBL" id="KAK2162796.1"/>
    </source>
</evidence>
<sequence>SGKTVNTLLSNLDRLTSIILRGTNPGEDAVLTNSDWLSLKIQKDTAQSLTGVRQVVEDVSVGIPDYCQLLNETSGCDSDGNVVSLQMSVAPFNMYAFLNDKPPDLSPNLRSSTMALSLFEGDSSPLSIEGSSEKIVINLPVKVSMDELPRANYVEAVMSATNEDVDLFYHGINVTNRVGSLNIELVPEDPAVQLAIYIRYGDFPNIRTGEWDVFGVVPRKMSNVVPTEVYNGRTGKWIVGVRQLDLEDHDTYGTDNPLTTVAPLTGRLTTNYSIRSWTATCAYMEPRSWQQEVAGRDPEWLSNGLTMIALKNLVTNKAAQKLGDDHLWFSVIARPPESRFTRLQRLSCCLLLLYTTMLANAMYYEILDSSNAKSTSISLGPFSFSKEQLFVGVISIIIVFPVNFAAVTFFRKARLRSKRPPRCKEAIEQNEANMETKRRASTDTTSALSAADPEGPGGSTSSRDENRADRNNEKGASSEVTPDEGIPKESPLGDKATNCVTANEGGIDEGDKDKMKGKEKKKPKSFFLPWWFRIVAWILLWVSTLLSAAFVTFYGITFGDEKTRKWITSLVVILTAVLFSLLLKKAELVNEVDEEQDEESIKLEADEEYLYPVLGMSGDESTCRRTMTCTPPSEEELKKVRLQREKDKKMFDALREIIFHVMFVIVLLIVSYSFRDPNGYLLKSGLSKTVVDLEFSFNNISQMSEFWDWAEYTLRPAVRADTWYNGEQPIGTKRIILPAPPTYVRVSYISGGCQTVPDLHRRIHQCYSGYNLLNEDQANYGFGWTPPSENVTDREAFPEYAYRTAKELNGYPYIAKFAVYGGGGYVAELKGSKRDVKRHLASLKDGLWLDRRTRAVFVEFTVYNPNINLFGILTFVVEFTKSSYVGKSYRVESMNLLPAPSGGNLVILAAHVAYALFLVSFIVKEIRKMVRHRLAYFGDIWNYNELAIILLSIGSFVVYFHRLRLTKAKTKLFRETHGDAYMKFQYIASWNELLLYTVGWLCFLATIKFLRLLRYNKKMGLLGSVLHASGKSMAGYMMMFTVWLMAFCQAFYLTYVESERNFSTIIVTLETLLLMLVGKIDRFQELTGLSRDLGLSLFLCYIVIICYITFEMFMAILGAAIDEVSADDALRSNDFEVIGYMYQSFMEWTGLAGMVRRPKDDSGIGADGSTLGKGRRQPMDKLMESLSEKVDRLMGIITAELNTGTFETAFLVDMPDRSKMKAMQGQEANPEIQRVD</sequence>
<dbReference type="GO" id="GO:0016020">
    <property type="term" value="C:membrane"/>
    <property type="evidence" value="ECO:0007669"/>
    <property type="project" value="UniProtKB-SubCell"/>
</dbReference>
<feature type="compositionally biased region" description="Low complexity" evidence="8">
    <location>
        <begin position="442"/>
        <end position="452"/>
    </location>
</feature>
<dbReference type="InterPro" id="IPR003915">
    <property type="entry name" value="PKD_2"/>
</dbReference>
<comment type="caution">
    <text evidence="12">The sequence shown here is derived from an EMBL/GenBank/DDBJ whole genome shotgun (WGS) entry which is preliminary data.</text>
</comment>
<feature type="transmembrane region" description="Helical" evidence="9">
    <location>
        <begin position="653"/>
        <end position="674"/>
    </location>
</feature>
<dbReference type="Pfam" id="PF08016">
    <property type="entry name" value="PKD_channel"/>
    <property type="match status" value="1"/>
</dbReference>
<feature type="transmembrane region" description="Helical" evidence="9">
    <location>
        <begin position="1061"/>
        <end position="1078"/>
    </location>
</feature>
<keyword evidence="6" id="KW-0325">Glycoprotein</keyword>
<feature type="transmembrane region" description="Helical" evidence="9">
    <location>
        <begin position="1034"/>
        <end position="1055"/>
    </location>
</feature>